<feature type="region of interest" description="Disordered" evidence="4">
    <location>
        <begin position="63"/>
        <end position="85"/>
    </location>
</feature>
<dbReference type="GO" id="GO:0051301">
    <property type="term" value="P:cell division"/>
    <property type="evidence" value="ECO:0007669"/>
    <property type="project" value="UniProtKB-KW"/>
</dbReference>
<dbReference type="KEGG" id="sna:Snas_2130"/>
<evidence type="ECO:0000313" key="7">
    <source>
        <dbReference type="Proteomes" id="UP000000844"/>
    </source>
</evidence>
<dbReference type="PANTHER" id="PTHR22683:SF41">
    <property type="entry name" value="DNA TRANSLOCASE FTSK"/>
    <property type="match status" value="1"/>
</dbReference>
<keyword evidence="2 3" id="KW-0067">ATP-binding</keyword>
<proteinExistence type="predicted"/>
<dbReference type="AlphaFoldDB" id="D3Q1V7"/>
<dbReference type="GO" id="GO:0003677">
    <property type="term" value="F:DNA binding"/>
    <property type="evidence" value="ECO:0007669"/>
    <property type="project" value="InterPro"/>
</dbReference>
<evidence type="ECO:0000313" key="6">
    <source>
        <dbReference type="EMBL" id="ADD41824.1"/>
    </source>
</evidence>
<protein>
    <submittedName>
        <fullName evidence="6">Cell division FtsK/SpoIIIE</fullName>
    </submittedName>
</protein>
<reference evidence="6 7" key="1">
    <citation type="journal article" date="2009" name="Stand. Genomic Sci.">
        <title>Complete genome sequence of Stackebrandtia nassauensis type strain (LLR-40K-21).</title>
        <authorList>
            <person name="Munk C."/>
            <person name="Lapidus A."/>
            <person name="Copeland A."/>
            <person name="Jando M."/>
            <person name="Mayilraj S."/>
            <person name="Glavina Del Rio T."/>
            <person name="Nolan M."/>
            <person name="Chen F."/>
            <person name="Lucas S."/>
            <person name="Tice H."/>
            <person name="Cheng J.F."/>
            <person name="Han C."/>
            <person name="Detter J.C."/>
            <person name="Bruce D."/>
            <person name="Goodwin L."/>
            <person name="Chain P."/>
            <person name="Pitluck S."/>
            <person name="Goker M."/>
            <person name="Ovchinikova G."/>
            <person name="Pati A."/>
            <person name="Ivanova N."/>
            <person name="Mavromatis K."/>
            <person name="Chen A."/>
            <person name="Palaniappan K."/>
            <person name="Land M."/>
            <person name="Hauser L."/>
            <person name="Chang Y.J."/>
            <person name="Jeffries C.D."/>
            <person name="Bristow J."/>
            <person name="Eisen J.A."/>
            <person name="Markowitz V."/>
            <person name="Hugenholtz P."/>
            <person name="Kyrpides N.C."/>
            <person name="Klenk H.P."/>
        </authorList>
    </citation>
    <scope>NUCLEOTIDE SEQUENCE [LARGE SCALE GENOMIC DNA]</scope>
    <source>
        <strain evidence="7">DSM 44728 / CIP 108903 / NRRL B-16338 / NBRC 102104 / LLR-40K-21</strain>
    </source>
</reference>
<organism evidence="6 7">
    <name type="scientific">Stackebrandtia nassauensis (strain DSM 44728 / CIP 108903 / NRRL B-16338 / NBRC 102104 / LLR-40K-21)</name>
    <dbReference type="NCBI Taxonomy" id="446470"/>
    <lineage>
        <taxon>Bacteria</taxon>
        <taxon>Bacillati</taxon>
        <taxon>Actinomycetota</taxon>
        <taxon>Actinomycetes</taxon>
        <taxon>Glycomycetales</taxon>
        <taxon>Glycomycetaceae</taxon>
        <taxon>Stackebrandtia</taxon>
    </lineage>
</organism>
<dbReference type="PANTHER" id="PTHR22683">
    <property type="entry name" value="SPORULATION PROTEIN RELATED"/>
    <property type="match status" value="1"/>
</dbReference>
<dbReference type="Gene3D" id="3.40.50.300">
    <property type="entry name" value="P-loop containing nucleotide triphosphate hydrolases"/>
    <property type="match status" value="1"/>
</dbReference>
<evidence type="ECO:0000259" key="5">
    <source>
        <dbReference type="PROSITE" id="PS50901"/>
    </source>
</evidence>
<gene>
    <name evidence="6" type="ordered locus">Snas_2130</name>
</gene>
<evidence type="ECO:0000256" key="4">
    <source>
        <dbReference type="SAM" id="MobiDB-lite"/>
    </source>
</evidence>
<dbReference type="PROSITE" id="PS50901">
    <property type="entry name" value="FTSK"/>
    <property type="match status" value="1"/>
</dbReference>
<sequence>MSWKKELDAATAEFRRAGFHLERAETLVTAQASSIPAPDAGARKQASLAAKLSQSAQKLTPGFLGEDLNQLPPDTPPREQEPPSPVHIRIGTAEAVPGAEFPVVVPLFGRGHLVLDGDAADAKVAGLLRSALVRCVASMPRLKVSLVDCVALGKTFTDAATLVKADIMAPTVTDAPGLERLVGEAEHYVQEVLDARHQGAAELPHHLIVIAGFPPSTSSALRGRIAALAHAGPHGRTHFILAGWRAESEHQQVPAIDHATYVNVGETVEVQNVPAPVTLDAPPSPTLTHHVFHALADKHRKDSQLDMGALLPPDRWRSSSVAGLSTVVGRDPRGDVELAFDDVTPHWLIGGRSGGGKTVFLLDVLYGLASRYGPRELALYLLDFKEGVSFTEFSPQPRDKTWMPHVKAVGVESDREYGKAVLVELRKELSRRATAMKRAGVTKLADLRQVEPDRPLPRILAVIDEFQVLFAGNDRLAREAADHLEELARKGRSYGVHLILASQTISGVEALYTKKDSIFGQFPMRVALPGARNVLDEVNNTAADAIRLGQAVVNNGGGVKGFNRLIHFPDATAATDELTALRHELWQQREPDDLGPRVFQGFAEQHLADDPVYNAVGPGGLRRKALVGRAVDVDVSTVGFGMEPVPGRNLAVLGTSTVGADVLQAAVLSLAKQHEPGSARFELVGLAAQADVVVTETAAALSEAGHEHEVTGAADLDKILVAAENHDHAGQVRYVVVFGGDAISQIWNISQLMKFRALLKSGPTKGVHLLGWWRGFKRFSDDIGGSAGKEDVACLVALNVPGGDFGPFIGDLTSDYEPRENRALVFDRHDNTRRLIVPFVRPGRETEVGF</sequence>
<dbReference type="GO" id="GO:0005524">
    <property type="term" value="F:ATP binding"/>
    <property type="evidence" value="ECO:0007669"/>
    <property type="project" value="UniProtKB-UniRule"/>
</dbReference>
<dbReference type="EMBL" id="CP001778">
    <property type="protein sequence ID" value="ADD41824.1"/>
    <property type="molecule type" value="Genomic_DNA"/>
</dbReference>
<evidence type="ECO:0000256" key="1">
    <source>
        <dbReference type="ARBA" id="ARBA00022741"/>
    </source>
</evidence>
<dbReference type="eggNOG" id="COG1674">
    <property type="taxonomic scope" value="Bacteria"/>
</dbReference>
<dbReference type="Pfam" id="PF01580">
    <property type="entry name" value="FtsK_SpoIIIE"/>
    <property type="match status" value="1"/>
</dbReference>
<evidence type="ECO:0000256" key="3">
    <source>
        <dbReference type="PROSITE-ProRule" id="PRU00289"/>
    </source>
</evidence>
<dbReference type="CDD" id="cd01127">
    <property type="entry name" value="TrwB_TraG_TraD_VirD4"/>
    <property type="match status" value="1"/>
</dbReference>
<keyword evidence="7" id="KW-1185">Reference proteome</keyword>
<dbReference type="STRING" id="446470.Snas_2130"/>
<accession>D3Q1V7</accession>
<dbReference type="HOGENOM" id="CLU_008270_1_0_11"/>
<evidence type="ECO:0000256" key="2">
    <source>
        <dbReference type="ARBA" id="ARBA00022840"/>
    </source>
</evidence>
<dbReference type="InterPro" id="IPR027417">
    <property type="entry name" value="P-loop_NTPase"/>
</dbReference>
<keyword evidence="1 3" id="KW-0547">Nucleotide-binding</keyword>
<feature type="binding site" evidence="3">
    <location>
        <begin position="351"/>
        <end position="358"/>
    </location>
    <ligand>
        <name>ATP</name>
        <dbReference type="ChEBI" id="CHEBI:30616"/>
    </ligand>
</feature>
<feature type="domain" description="FtsK" evidence="5">
    <location>
        <begin position="333"/>
        <end position="537"/>
    </location>
</feature>
<dbReference type="Proteomes" id="UP000000844">
    <property type="component" value="Chromosome"/>
</dbReference>
<dbReference type="InterPro" id="IPR050206">
    <property type="entry name" value="FtsK/SpoIIIE/SftA"/>
</dbReference>
<name>D3Q1V7_STANL</name>
<dbReference type="InterPro" id="IPR002543">
    <property type="entry name" value="FtsK_dom"/>
</dbReference>
<keyword evidence="6" id="KW-0131">Cell cycle</keyword>
<keyword evidence="6" id="KW-0132">Cell division</keyword>
<dbReference type="SUPFAM" id="SSF52540">
    <property type="entry name" value="P-loop containing nucleoside triphosphate hydrolases"/>
    <property type="match status" value="1"/>
</dbReference>
<dbReference type="RefSeq" id="WP_013017395.1">
    <property type="nucleotide sequence ID" value="NC_013947.1"/>
</dbReference>